<dbReference type="AlphaFoldDB" id="A0A430S6F5"/>
<organism evidence="1 2">
    <name type="scientific">Thermus scotoductus</name>
    <dbReference type="NCBI Taxonomy" id="37636"/>
    <lineage>
        <taxon>Bacteria</taxon>
        <taxon>Thermotogati</taxon>
        <taxon>Deinococcota</taxon>
        <taxon>Deinococci</taxon>
        <taxon>Thermales</taxon>
        <taxon>Thermaceae</taxon>
        <taxon>Thermus</taxon>
    </lineage>
</organism>
<gene>
    <name evidence="1" type="ORF">CSW33_09900</name>
</gene>
<comment type="caution">
    <text evidence="1">The sequence shown here is derived from an EMBL/GenBank/DDBJ whole genome shotgun (WGS) entry which is preliminary data.</text>
</comment>
<proteinExistence type="predicted"/>
<evidence type="ECO:0000313" key="1">
    <source>
        <dbReference type="EMBL" id="RTH30597.1"/>
    </source>
</evidence>
<dbReference type="Proteomes" id="UP000286928">
    <property type="component" value="Unassembled WGS sequence"/>
</dbReference>
<reference evidence="1 2" key="1">
    <citation type="journal article" date="2019" name="Extremophiles">
        <title>Biogeography of thermophiles and predominance of Thermus scotoductus in domestic water heaters.</title>
        <authorList>
            <person name="Wilpiszeski R.L."/>
            <person name="Zhang Z."/>
            <person name="House C.H."/>
        </authorList>
    </citation>
    <scope>NUCLEOTIDE SEQUENCE [LARGE SCALE GENOMIC DNA]</scope>
    <source>
        <strain evidence="1 2">20_S20</strain>
    </source>
</reference>
<feature type="non-terminal residue" evidence="1">
    <location>
        <position position="1"/>
    </location>
</feature>
<dbReference type="EMBL" id="PEMD01000291">
    <property type="protein sequence ID" value="RTH30597.1"/>
    <property type="molecule type" value="Genomic_DNA"/>
</dbReference>
<name>A0A430S6F5_THESC</name>
<sequence length="48" mass="5113">VAGWAARVLLPELVALVLVRELYALGLGLPGEKTGDEGLCGVCRRCKF</sequence>
<evidence type="ECO:0000313" key="2">
    <source>
        <dbReference type="Proteomes" id="UP000286928"/>
    </source>
</evidence>
<accession>A0A430S6F5</accession>
<protein>
    <submittedName>
        <fullName evidence="1">Transposase</fullName>
    </submittedName>
</protein>